<name>A0ABT3J9D5_9RHOB</name>
<dbReference type="Proteomes" id="UP001207582">
    <property type="component" value="Unassembled WGS sequence"/>
</dbReference>
<dbReference type="Pfam" id="PF18799">
    <property type="entry name" value="LPD5"/>
    <property type="match status" value="1"/>
</dbReference>
<protein>
    <submittedName>
        <fullName evidence="3">LPD5 domain-containing protein</fullName>
    </submittedName>
</protein>
<proteinExistence type="predicted"/>
<feature type="domain" description="Large polyvalent protein-associated" evidence="1">
    <location>
        <begin position="442"/>
        <end position="522"/>
    </location>
</feature>
<dbReference type="InterPro" id="IPR041047">
    <property type="entry name" value="LPD1"/>
</dbReference>
<evidence type="ECO:0000259" key="1">
    <source>
        <dbReference type="Pfam" id="PF18796"/>
    </source>
</evidence>
<dbReference type="Pfam" id="PF18796">
    <property type="entry name" value="LPD1"/>
    <property type="match status" value="1"/>
</dbReference>
<dbReference type="RefSeq" id="WP_264773546.1">
    <property type="nucleotide sequence ID" value="NZ_JAPDOG010000038.1"/>
</dbReference>
<dbReference type="InterPro" id="IPR040651">
    <property type="entry name" value="LPD5"/>
</dbReference>
<keyword evidence="4" id="KW-1185">Reference proteome</keyword>
<evidence type="ECO:0000313" key="3">
    <source>
        <dbReference type="EMBL" id="MCW3784297.1"/>
    </source>
</evidence>
<reference evidence="3 4" key="1">
    <citation type="submission" date="2022-10" db="EMBL/GenBank/DDBJ databases">
        <title>Defluviimonas sp. CAU 1641 isolated from mud.</title>
        <authorList>
            <person name="Kim W."/>
        </authorList>
    </citation>
    <scope>NUCLEOTIDE SEQUENCE [LARGE SCALE GENOMIC DNA]</scope>
    <source>
        <strain evidence="3 4">CAU 1641</strain>
    </source>
</reference>
<organism evidence="3 4">
    <name type="scientific">Defluviimonas salinarum</name>
    <dbReference type="NCBI Taxonomy" id="2992147"/>
    <lineage>
        <taxon>Bacteria</taxon>
        <taxon>Pseudomonadati</taxon>
        <taxon>Pseudomonadota</taxon>
        <taxon>Alphaproteobacteria</taxon>
        <taxon>Rhodobacterales</taxon>
        <taxon>Paracoccaceae</taxon>
        <taxon>Albidovulum</taxon>
    </lineage>
</organism>
<gene>
    <name evidence="3" type="ORF">OM960_22475</name>
</gene>
<sequence length="569" mass="62844">MIEDFGQKIDGAAKDRWRGFLDRMREVADADIAAEPLARSFPEPNWRALLGEGADPWMLAFVRATRDLIPAKPRGFKLAAWAVKVRETRRFCMDLLAGDVSADRLRERLAAPNHAALARKVAGPMELYVTLGHERSLKGHDLVEASYTRLDGIRYDPPLTRWEVTREKSVRFSEILTHGATRGEAIDGFRRRLEAEAEAATGKAMKFDLYKRRNTGTTVHIGRKLGKEFVDLASFASANEARRYLVEHYDDLVARFEALKRLPAERRAGNDPRVGPGRRGGRDITPEAFSGAFGFRGVQFGNYVEKARRQQDLNDAWDALMDLSEVLGCAPEALSLGGRLGLAFGARGSGGIGAAAAHYEPGQVVINLTKTRGAGSLAHEWFHAIDNHLGRRTGSPGNYAVECPGEKLGQLTLEDREELRALAAVAAAIRQTGIPLRSEMMDRTRSTPYWGTMREMAARSFEAWVIDALDARGIRNDYLANVVPEAVYEAEAALMGLPTARYPYPRAAEMPAIRGVFTRAFAPESPLSRTLGAFDGAAARVKEELAAIRELPAEDAWADIGPDEEIRFD</sequence>
<accession>A0ABT3J9D5</accession>
<evidence type="ECO:0000313" key="4">
    <source>
        <dbReference type="Proteomes" id="UP001207582"/>
    </source>
</evidence>
<dbReference type="EMBL" id="JAPDOG010000038">
    <property type="protein sequence ID" value="MCW3784297.1"/>
    <property type="molecule type" value="Genomic_DNA"/>
</dbReference>
<feature type="domain" description="Large polyvalent protein-associated" evidence="2">
    <location>
        <begin position="151"/>
        <end position="290"/>
    </location>
</feature>
<evidence type="ECO:0000259" key="2">
    <source>
        <dbReference type="Pfam" id="PF18799"/>
    </source>
</evidence>
<comment type="caution">
    <text evidence="3">The sequence shown here is derived from an EMBL/GenBank/DDBJ whole genome shotgun (WGS) entry which is preliminary data.</text>
</comment>